<dbReference type="EMBL" id="JBHTIS010002361">
    <property type="protein sequence ID" value="MFD1049723.1"/>
    <property type="molecule type" value="Genomic_DNA"/>
</dbReference>
<proteinExistence type="predicted"/>
<feature type="non-terminal residue" evidence="2">
    <location>
        <position position="1"/>
    </location>
</feature>
<feature type="region of interest" description="Disordered" evidence="1">
    <location>
        <begin position="270"/>
        <end position="304"/>
    </location>
</feature>
<evidence type="ECO:0000256" key="1">
    <source>
        <dbReference type="SAM" id="MobiDB-lite"/>
    </source>
</evidence>
<organism evidence="2 3">
    <name type="scientific">Kibdelosporangium lantanae</name>
    <dbReference type="NCBI Taxonomy" id="1497396"/>
    <lineage>
        <taxon>Bacteria</taxon>
        <taxon>Bacillati</taxon>
        <taxon>Actinomycetota</taxon>
        <taxon>Actinomycetes</taxon>
        <taxon>Pseudonocardiales</taxon>
        <taxon>Pseudonocardiaceae</taxon>
        <taxon>Kibdelosporangium</taxon>
    </lineage>
</organism>
<dbReference type="Proteomes" id="UP001597045">
    <property type="component" value="Unassembled WGS sequence"/>
</dbReference>
<feature type="non-terminal residue" evidence="2">
    <location>
        <position position="304"/>
    </location>
</feature>
<keyword evidence="3" id="KW-1185">Reference proteome</keyword>
<reference evidence="3" key="1">
    <citation type="journal article" date="2019" name="Int. J. Syst. Evol. Microbiol.">
        <title>The Global Catalogue of Microorganisms (GCM) 10K type strain sequencing project: providing services to taxonomists for standard genome sequencing and annotation.</title>
        <authorList>
            <consortium name="The Broad Institute Genomics Platform"/>
            <consortium name="The Broad Institute Genome Sequencing Center for Infectious Disease"/>
            <person name="Wu L."/>
            <person name="Ma J."/>
        </authorList>
    </citation>
    <scope>NUCLEOTIDE SEQUENCE [LARGE SCALE GENOMIC DNA]</scope>
    <source>
        <strain evidence="3">JCM 31486</strain>
    </source>
</reference>
<feature type="compositionally biased region" description="Basic and acidic residues" evidence="1">
    <location>
        <begin position="270"/>
        <end position="282"/>
    </location>
</feature>
<name>A0ABW3MHW5_9PSEU</name>
<comment type="caution">
    <text evidence="2">The sequence shown here is derived from an EMBL/GenBank/DDBJ whole genome shotgun (WGS) entry which is preliminary data.</text>
</comment>
<evidence type="ECO:0000313" key="2">
    <source>
        <dbReference type="EMBL" id="MFD1049723.1"/>
    </source>
</evidence>
<accession>A0ABW3MHW5</accession>
<protein>
    <submittedName>
        <fullName evidence="2">Uncharacterized protein</fullName>
    </submittedName>
</protein>
<gene>
    <name evidence="2" type="ORF">ACFQ1S_31430</name>
</gene>
<sequence length="304" mass="33809">FYLVQHFEANHAGRAIDAVEYIGFDEDTRTLRSHMMDNAGSNFTYTWQLDGDVLAIWFGEKGSDNFFTGTFDPDGDKVKAEYEWYLLGGAKVGGVKSTLQPTGTAFAQRIPSGAFKDGQTIHWRVRGIDTSDLAGPWSGWCDLTVDTTRPDKAPTVLSYDYPERELNGSIGKTGWFHLDANGVTDVDGFYFDLQDGASRFAKANKAGGWVDVPVTPPDFGPFTLWVYSADKAGNRSVEPKKYEFLVGRGWQPVGQCVSVHTTTLCAVHERVPPEQPTPDHRTGQFPFGRGRDLSQGLPRLRDRR</sequence>
<evidence type="ECO:0000313" key="3">
    <source>
        <dbReference type="Proteomes" id="UP001597045"/>
    </source>
</evidence>